<proteinExistence type="predicted"/>
<reference evidence="10" key="1">
    <citation type="submission" date="2017-07" db="EMBL/GenBank/DDBJ databases">
        <title>Taro Niue Genome Assembly and Annotation.</title>
        <authorList>
            <person name="Atibalentja N."/>
            <person name="Keating K."/>
            <person name="Fields C.J."/>
        </authorList>
    </citation>
    <scope>NUCLEOTIDE SEQUENCE</scope>
    <source>
        <strain evidence="10">Niue_2</strain>
        <tissue evidence="10">Leaf</tissue>
    </source>
</reference>
<keyword evidence="7" id="KW-0472">Membrane</keyword>
<evidence type="ECO:0000256" key="5">
    <source>
        <dbReference type="ARBA" id="ARBA00023157"/>
    </source>
</evidence>
<feature type="region of interest" description="Disordered" evidence="6">
    <location>
        <begin position="53"/>
        <end position="72"/>
    </location>
</feature>
<keyword evidence="7" id="KW-1133">Transmembrane helix</keyword>
<feature type="domain" description="Apple" evidence="9">
    <location>
        <begin position="352"/>
        <end position="431"/>
    </location>
</feature>
<keyword evidence="3" id="KW-0677">Repeat</keyword>
<evidence type="ECO:0000256" key="1">
    <source>
        <dbReference type="ARBA" id="ARBA00022546"/>
    </source>
</evidence>
<dbReference type="GO" id="GO:0048544">
    <property type="term" value="P:recognition of pollen"/>
    <property type="evidence" value="ECO:0007669"/>
    <property type="project" value="InterPro"/>
</dbReference>
<gene>
    <name evidence="10" type="ORF">Taro_011822</name>
</gene>
<dbReference type="GO" id="GO:0005537">
    <property type="term" value="F:D-mannose binding"/>
    <property type="evidence" value="ECO:0007669"/>
    <property type="project" value="UniProtKB-KW"/>
</dbReference>
<evidence type="ECO:0000256" key="7">
    <source>
        <dbReference type="SAM" id="Phobius"/>
    </source>
</evidence>
<comment type="caution">
    <text evidence="10">The sequence shown here is derived from an EMBL/GenBank/DDBJ whole genome shotgun (WGS) entry which is preliminary data.</text>
</comment>
<dbReference type="GO" id="GO:0051707">
    <property type="term" value="P:response to other organism"/>
    <property type="evidence" value="ECO:0007669"/>
    <property type="project" value="UniProtKB-ARBA"/>
</dbReference>
<dbReference type="Pfam" id="PF01453">
    <property type="entry name" value="B_lectin"/>
    <property type="match status" value="1"/>
</dbReference>
<dbReference type="SUPFAM" id="SSF51110">
    <property type="entry name" value="alpha-D-mannose-specific plant lectins"/>
    <property type="match status" value="1"/>
</dbReference>
<dbReference type="SUPFAM" id="SSF57414">
    <property type="entry name" value="Hairpin loop containing domain-like"/>
    <property type="match status" value="1"/>
</dbReference>
<dbReference type="Gene3D" id="2.90.10.10">
    <property type="entry name" value="Bulb-type lectin domain"/>
    <property type="match status" value="1"/>
</dbReference>
<protein>
    <recommendedName>
        <fullName evidence="9">Apple domain-containing protein</fullName>
    </recommendedName>
</protein>
<keyword evidence="2 8" id="KW-0732">Signal</keyword>
<dbReference type="Pfam" id="PF00954">
    <property type="entry name" value="S_locus_glycop"/>
    <property type="match status" value="1"/>
</dbReference>
<dbReference type="EMBL" id="NMUH01000451">
    <property type="protein sequence ID" value="MQL79373.1"/>
    <property type="molecule type" value="Genomic_DNA"/>
</dbReference>
<feature type="chain" id="PRO_5032677815" description="Apple domain-containing protein" evidence="8">
    <location>
        <begin position="45"/>
        <end position="508"/>
    </location>
</feature>
<dbReference type="Proteomes" id="UP000652761">
    <property type="component" value="Unassembled WGS sequence"/>
</dbReference>
<keyword evidence="11" id="KW-1185">Reference proteome</keyword>
<keyword evidence="4" id="KW-0430">Lectin</keyword>
<dbReference type="InterPro" id="IPR001480">
    <property type="entry name" value="Bulb-type_lectin_dom"/>
</dbReference>
<dbReference type="PANTHER" id="PTHR47976">
    <property type="entry name" value="G-TYPE LECTIN S-RECEPTOR-LIKE SERINE/THREONINE-PROTEIN KINASE SD2-5"/>
    <property type="match status" value="1"/>
</dbReference>
<dbReference type="OrthoDB" id="590879at2759"/>
<dbReference type="Pfam" id="PF00024">
    <property type="entry name" value="PAN_1"/>
    <property type="match status" value="1"/>
</dbReference>
<keyword evidence="1" id="KW-0348">Hemagglutinin</keyword>
<sequence length="508" mass="55302">MTTKPAASHLLLSTPRRPPPPPPTSRLLLHLSFFLLHLHCFTSALPHQLSRGFSAHPSSNPPPPLSSSSSLSFQPILDDPTGNFSLGFLLLPSPPALLHLAVVHLPSALPVWRAAPAASARWSDSASLSFNGSLIFSDRTGAVLWSAGGSPAGDRLVLLNSSNLQIQKLSGSIVWQSFDSPFDTLVQGQNLTSSATLFSADRRYSMRLGTNYVALYMAAGTNTVMYWQVTALEERAEIVKGAGPIYARVDPLGFLGLYQNETARVHVMAFDTFNRGIPGFRRLTLETDGNLRAYYWNAYSWVPDFTAISDVCELPAHCGAYGVCTMAKGDCGCLDEDRTGDGCLPSDAGNLCGGKFWELRRTGVELPYKDLLVSQKVGSREECESGCQRNCSCWGALYNNATGNCYRMDFPVETLLATGDRHRVGYFKVRNARSGKEGKKEPLVGLVAVLVVGLPVFAGVAMFGAYRMWEYRRRAGGALMEEGISPGSYKEFKNSSSFREIELSGSGR</sequence>
<evidence type="ECO:0000313" key="10">
    <source>
        <dbReference type="EMBL" id="MQL79373.1"/>
    </source>
</evidence>
<evidence type="ECO:0000256" key="6">
    <source>
        <dbReference type="SAM" id="MobiDB-lite"/>
    </source>
</evidence>
<dbReference type="AlphaFoldDB" id="A0A843UDS6"/>
<accession>A0A843UDS6</accession>
<name>A0A843UDS6_COLES</name>
<evidence type="ECO:0000256" key="3">
    <source>
        <dbReference type="ARBA" id="ARBA00022737"/>
    </source>
</evidence>
<evidence type="ECO:0000256" key="4">
    <source>
        <dbReference type="ARBA" id="ARBA00023035"/>
    </source>
</evidence>
<evidence type="ECO:0000256" key="2">
    <source>
        <dbReference type="ARBA" id="ARBA00022729"/>
    </source>
</evidence>
<dbReference type="PROSITE" id="PS50948">
    <property type="entry name" value="PAN"/>
    <property type="match status" value="1"/>
</dbReference>
<dbReference type="InterPro" id="IPR036426">
    <property type="entry name" value="Bulb-type_lectin_dom_sf"/>
</dbReference>
<dbReference type="SMART" id="SM00108">
    <property type="entry name" value="B_lectin"/>
    <property type="match status" value="1"/>
</dbReference>
<organism evidence="10 11">
    <name type="scientific">Colocasia esculenta</name>
    <name type="common">Wild taro</name>
    <name type="synonym">Arum esculentum</name>
    <dbReference type="NCBI Taxonomy" id="4460"/>
    <lineage>
        <taxon>Eukaryota</taxon>
        <taxon>Viridiplantae</taxon>
        <taxon>Streptophyta</taxon>
        <taxon>Embryophyta</taxon>
        <taxon>Tracheophyta</taxon>
        <taxon>Spermatophyta</taxon>
        <taxon>Magnoliopsida</taxon>
        <taxon>Liliopsida</taxon>
        <taxon>Araceae</taxon>
        <taxon>Aroideae</taxon>
        <taxon>Colocasieae</taxon>
        <taxon>Colocasia</taxon>
    </lineage>
</organism>
<dbReference type="InterPro" id="IPR051343">
    <property type="entry name" value="G-type_lectin_kinases/EP1-like"/>
</dbReference>
<dbReference type="InterPro" id="IPR003609">
    <property type="entry name" value="Pan_app"/>
</dbReference>
<keyword evidence="5" id="KW-1015">Disulfide bond</keyword>
<keyword evidence="7" id="KW-0812">Transmembrane</keyword>
<keyword evidence="4" id="KW-0465">Mannose-binding</keyword>
<feature type="transmembrane region" description="Helical" evidence="7">
    <location>
        <begin position="443"/>
        <end position="466"/>
    </location>
</feature>
<evidence type="ECO:0000313" key="11">
    <source>
        <dbReference type="Proteomes" id="UP000652761"/>
    </source>
</evidence>
<evidence type="ECO:0000256" key="8">
    <source>
        <dbReference type="SAM" id="SignalP"/>
    </source>
</evidence>
<feature type="signal peptide" evidence="8">
    <location>
        <begin position="1"/>
        <end position="44"/>
    </location>
</feature>
<evidence type="ECO:0000259" key="9">
    <source>
        <dbReference type="PROSITE" id="PS50948"/>
    </source>
</evidence>
<dbReference type="InterPro" id="IPR000858">
    <property type="entry name" value="S_locus_glycoprot_dom"/>
</dbReference>
<feature type="region of interest" description="Disordered" evidence="6">
    <location>
        <begin position="1"/>
        <end position="22"/>
    </location>
</feature>